<evidence type="ECO:0000256" key="4">
    <source>
        <dbReference type="ARBA" id="ARBA00022729"/>
    </source>
</evidence>
<proteinExistence type="inferred from homology"/>
<dbReference type="GO" id="GO:0030288">
    <property type="term" value="C:outer membrane-bounded periplasmic space"/>
    <property type="evidence" value="ECO:0007669"/>
    <property type="project" value="InterPro"/>
</dbReference>
<dbReference type="Pfam" id="PF02119">
    <property type="entry name" value="FlgI"/>
    <property type="match status" value="1"/>
</dbReference>
<dbReference type="HAMAP" id="MF_00416">
    <property type="entry name" value="FlgI"/>
    <property type="match status" value="1"/>
</dbReference>
<comment type="similarity">
    <text evidence="3 6">Belongs to the FlgI family.</text>
</comment>
<gene>
    <name evidence="7" type="primary">flgI_2</name>
    <name evidence="6" type="synonym">flgI</name>
    <name evidence="7" type="ORF">EHSB41UT_03439</name>
</gene>
<evidence type="ECO:0000256" key="2">
    <source>
        <dbReference type="ARBA" id="ARBA00004117"/>
    </source>
</evidence>
<dbReference type="GO" id="GO:0071973">
    <property type="term" value="P:bacterial-type flagellum-dependent cell motility"/>
    <property type="evidence" value="ECO:0007669"/>
    <property type="project" value="InterPro"/>
</dbReference>
<feature type="signal peptide" evidence="6">
    <location>
        <begin position="1"/>
        <end position="25"/>
    </location>
</feature>
<keyword evidence="5 6" id="KW-0975">Bacterial flagellum</keyword>
<accession>A0A1X7AQH2</accession>
<dbReference type="NCBIfam" id="NF003676">
    <property type="entry name" value="PRK05303.1"/>
    <property type="match status" value="1"/>
</dbReference>
<keyword evidence="7" id="KW-0969">Cilium</keyword>
<organism evidence="7 8">
    <name type="scientific">Parendozoicomonas haliclonae</name>
    <dbReference type="NCBI Taxonomy" id="1960125"/>
    <lineage>
        <taxon>Bacteria</taxon>
        <taxon>Pseudomonadati</taxon>
        <taxon>Pseudomonadota</taxon>
        <taxon>Gammaproteobacteria</taxon>
        <taxon>Oceanospirillales</taxon>
        <taxon>Endozoicomonadaceae</taxon>
        <taxon>Parendozoicomonas</taxon>
    </lineage>
</organism>
<comment type="function">
    <text evidence="1 6">Assembles around the rod to form the L-ring and probably protects the motor/basal body from shearing forces during rotation.</text>
</comment>
<dbReference type="RefSeq" id="WP_087112104.1">
    <property type="nucleotide sequence ID" value="NZ_CBCSCN010000010.1"/>
</dbReference>
<keyword evidence="4 6" id="KW-0732">Signal</keyword>
<reference evidence="7 8" key="1">
    <citation type="submission" date="2017-03" db="EMBL/GenBank/DDBJ databases">
        <authorList>
            <person name="Afonso C.L."/>
            <person name="Miller P.J."/>
            <person name="Scott M.A."/>
            <person name="Spackman E."/>
            <person name="Goraichik I."/>
            <person name="Dimitrov K.M."/>
            <person name="Suarez D.L."/>
            <person name="Swayne D.E."/>
        </authorList>
    </citation>
    <scope>NUCLEOTIDE SEQUENCE [LARGE SCALE GENOMIC DNA]</scope>
    <source>
        <strain evidence="7">SB41UT1</strain>
    </source>
</reference>
<dbReference type="AlphaFoldDB" id="A0A1X7AQH2"/>
<keyword evidence="7" id="KW-0282">Flagellum</keyword>
<evidence type="ECO:0000256" key="5">
    <source>
        <dbReference type="ARBA" id="ARBA00023143"/>
    </source>
</evidence>
<comment type="subcellular location">
    <subcellularLocation>
        <location evidence="2 6">Bacterial flagellum basal body</location>
    </subcellularLocation>
</comment>
<dbReference type="PANTHER" id="PTHR30381:SF0">
    <property type="entry name" value="FLAGELLAR P-RING PROTEIN"/>
    <property type="match status" value="1"/>
</dbReference>
<dbReference type="PANTHER" id="PTHR30381">
    <property type="entry name" value="FLAGELLAR P-RING PERIPLASMIC PROTEIN FLGI"/>
    <property type="match status" value="1"/>
</dbReference>
<evidence type="ECO:0000313" key="7">
    <source>
        <dbReference type="EMBL" id="SMA49657.1"/>
    </source>
</evidence>
<protein>
    <recommendedName>
        <fullName evidence="6">Flagellar P-ring protein</fullName>
    </recommendedName>
    <alternativeName>
        <fullName evidence="6">Basal body P-ring protein</fullName>
    </alternativeName>
</protein>
<evidence type="ECO:0000313" key="8">
    <source>
        <dbReference type="Proteomes" id="UP000196573"/>
    </source>
</evidence>
<comment type="subunit">
    <text evidence="6">The basal body constitutes a major portion of the flagellar organelle and consists of four rings (L,P,S, and M) mounted on a central rod.</text>
</comment>
<name>A0A1X7AQH2_9GAMM</name>
<dbReference type="Proteomes" id="UP000196573">
    <property type="component" value="Unassembled WGS sequence"/>
</dbReference>
<dbReference type="GO" id="GO:0005198">
    <property type="term" value="F:structural molecule activity"/>
    <property type="evidence" value="ECO:0007669"/>
    <property type="project" value="InterPro"/>
</dbReference>
<dbReference type="GO" id="GO:0009428">
    <property type="term" value="C:bacterial-type flagellum basal body, distal rod, P ring"/>
    <property type="evidence" value="ECO:0007669"/>
    <property type="project" value="InterPro"/>
</dbReference>
<dbReference type="InterPro" id="IPR001782">
    <property type="entry name" value="Flag_FlgI"/>
</dbReference>
<evidence type="ECO:0000256" key="1">
    <source>
        <dbReference type="ARBA" id="ARBA00002591"/>
    </source>
</evidence>
<dbReference type="EMBL" id="FWPT01000008">
    <property type="protein sequence ID" value="SMA49657.1"/>
    <property type="molecule type" value="Genomic_DNA"/>
</dbReference>
<dbReference type="OrthoDB" id="9786431at2"/>
<evidence type="ECO:0000256" key="3">
    <source>
        <dbReference type="ARBA" id="ARBA00008994"/>
    </source>
</evidence>
<feature type="chain" id="PRO_5013413298" description="Flagellar P-ring protein" evidence="6">
    <location>
        <begin position="26"/>
        <end position="371"/>
    </location>
</feature>
<sequence length="371" mass="38642" precursor="true">MNRIIPVFLGLLLALSPFVSGPAQARRLMDLVDIQGVRTNQLIGYGLVVGLDGSGDKTRQTEFTGQSLTNMLRQLGIQLPEDANPNLKNVAAVSVTATLPAFARPGQQIDITVSSIGDAKSLNGGTLLLTPLKGVDGNVYALAQGNLVVSGISVSGGSGSEVTINVPTVGRIPSGAVIERSVATSFNDTGNVVLHLREPSFSNARNLARVINELLGPETAVANDGVSISVAAPKDSHQRVSYMAMLENLEVDTVRPPARVVINSRTGTVVMNEDVMVTPAAVSHGNLVVSIQESSTVSQPGAFSPGQTVTTPESNIQVQQGEGRLFTVPESTSLQEVVNALNSVGVTPADLMAVLQALKQAGSLKAELVVI</sequence>
<keyword evidence="8" id="KW-1185">Reference proteome</keyword>
<keyword evidence="7" id="KW-0966">Cell projection</keyword>
<evidence type="ECO:0000256" key="6">
    <source>
        <dbReference type="HAMAP-Rule" id="MF_00416"/>
    </source>
</evidence>
<dbReference type="PRINTS" id="PR01010">
    <property type="entry name" value="FLGPRINGFLGI"/>
</dbReference>